<feature type="domain" description="TIR" evidence="1">
    <location>
        <begin position="504"/>
        <end position="590"/>
    </location>
</feature>
<dbReference type="Gene3D" id="3.40.50.10140">
    <property type="entry name" value="Toll/interleukin-1 receptor homology (TIR) domain"/>
    <property type="match status" value="1"/>
</dbReference>
<dbReference type="InterPro" id="IPR036490">
    <property type="entry name" value="ThsB_TIR-like_sf"/>
</dbReference>
<dbReference type="InterPro" id="IPR035897">
    <property type="entry name" value="Toll_tir_struct_dom_sf"/>
</dbReference>
<evidence type="ECO:0000313" key="2">
    <source>
        <dbReference type="EMBL" id="CAF0974739.1"/>
    </source>
</evidence>
<dbReference type="AlphaFoldDB" id="A0A814EW02"/>
<protein>
    <recommendedName>
        <fullName evidence="1">TIR domain-containing protein</fullName>
    </recommendedName>
</protein>
<dbReference type="InterPro" id="IPR000157">
    <property type="entry name" value="TIR_dom"/>
</dbReference>
<dbReference type="PANTHER" id="PTHR46270:SF6">
    <property type="entry name" value="TIR DOMAIN-CONTAINING PROTEIN"/>
    <property type="match status" value="1"/>
</dbReference>
<evidence type="ECO:0000313" key="3">
    <source>
        <dbReference type="Proteomes" id="UP000663891"/>
    </source>
</evidence>
<accession>A0A814EW02</accession>
<name>A0A814EW02_9BILA</name>
<dbReference type="Gene3D" id="3.40.50.9200">
    <property type="entry name" value="Hypothetical protein MTH538"/>
    <property type="match status" value="2"/>
</dbReference>
<dbReference type="Pfam" id="PF13676">
    <property type="entry name" value="TIR_2"/>
    <property type="match status" value="1"/>
</dbReference>
<comment type="caution">
    <text evidence="2">The sequence shown here is derived from an EMBL/GenBank/DDBJ whole genome shotgun (WGS) entry which is preliminary data.</text>
</comment>
<evidence type="ECO:0000259" key="1">
    <source>
        <dbReference type="Pfam" id="PF13676"/>
    </source>
</evidence>
<dbReference type="EMBL" id="CAJNON010000107">
    <property type="protein sequence ID" value="CAF0974739.1"/>
    <property type="molecule type" value="Genomic_DNA"/>
</dbReference>
<dbReference type="OrthoDB" id="2148946at2759"/>
<proteinExistence type="predicted"/>
<sequence length="750" mass="84289">MGCGTSNNSIVHTSIDVNSVAMMPNTTLLNLDASQTTAVSNTNKIQILIASHTSQQTISERLKQGLLDQSLSCDILNESKPHSLNARANAIQWCDVFVVVISRLYQRTSFCMEAINYAKDKRKPIIAVQQTISERLKQGLLDQSLSCDILNESKPHSLNARANAIQWCDVFVVVISRLYQRTSFCMEAINYAKDKRKPIIAVFAEPNFRPYGALGAILASAIQSIVLTDDSSFAHAISEITKSTRTKVEKGTNTVNVKDPSEMNNDDASTILPSGSSTCTVLICTVDDGNAVAQLVFDSLTPTQLSVIIENLSKSNATCSVAKCTVFVPILTPQLEQTTLCRVAFEQARLLSKPIVPVMAVKKWRPEGWLGLVIAGRIFFRIFDQETAYKPLYDSNRITDLRVEIEFACQPMLSDAEREEIEKKAIQKEFDDCKSKLSTWPPMRKSRIVNLTKVRQPVRIQFPEPHADSYFDHTHHSVSRVTFKAPPMLVDQYGLPKRRPIDCMISYQWDKQDLIRQIYEDMNMRRLQVWFDIWGAMQGSTNDAMAIGVECAKVVIVFLSKAYIESTNCQLEFRYAVQRGKAFVVLRTEPGIVMEQYMLEAIQGFPQYDVYSYNTLEQSINGVPLIDIIVQNIRLLGQAQPSDPIDDCSAELFELRSLVDDARDALSAETGITRYKICTRCGQQYDDYAKDGCKKHVEYFLGGGGLLEDQWVCCRQQTADSPGCIPCQHIDQPRVFVEDPRYGSSTWKPA</sequence>
<reference evidence="2" key="1">
    <citation type="submission" date="2021-02" db="EMBL/GenBank/DDBJ databases">
        <authorList>
            <person name="Nowell W R."/>
        </authorList>
    </citation>
    <scope>NUCLEOTIDE SEQUENCE</scope>
</reference>
<gene>
    <name evidence="2" type="ORF">VCS650_LOCUS13331</name>
</gene>
<dbReference type="Proteomes" id="UP000663891">
    <property type="component" value="Unassembled WGS sequence"/>
</dbReference>
<dbReference type="SUPFAM" id="SSF52206">
    <property type="entry name" value="Hypothetical protein MTH538"/>
    <property type="match status" value="2"/>
</dbReference>
<organism evidence="2 3">
    <name type="scientific">Adineta steineri</name>
    <dbReference type="NCBI Taxonomy" id="433720"/>
    <lineage>
        <taxon>Eukaryota</taxon>
        <taxon>Metazoa</taxon>
        <taxon>Spiralia</taxon>
        <taxon>Gnathifera</taxon>
        <taxon>Rotifera</taxon>
        <taxon>Eurotatoria</taxon>
        <taxon>Bdelloidea</taxon>
        <taxon>Adinetida</taxon>
        <taxon>Adinetidae</taxon>
        <taxon>Adineta</taxon>
    </lineage>
</organism>
<dbReference type="SUPFAM" id="SSF52200">
    <property type="entry name" value="Toll/Interleukin receptor TIR domain"/>
    <property type="match status" value="1"/>
</dbReference>
<dbReference type="PANTHER" id="PTHR46270">
    <property type="entry name" value="ARMADILLO-TYPE FOLD-RELATED"/>
    <property type="match status" value="1"/>
</dbReference>
<dbReference type="GO" id="GO:0007165">
    <property type="term" value="P:signal transduction"/>
    <property type="evidence" value="ECO:0007669"/>
    <property type="project" value="InterPro"/>
</dbReference>